<evidence type="ECO:0000313" key="3">
    <source>
        <dbReference type="Proteomes" id="UP001194746"/>
    </source>
</evidence>
<keyword evidence="3" id="KW-1185">Reference proteome</keyword>
<dbReference type="EMBL" id="VCAU01000019">
    <property type="protein sequence ID" value="KAF9891367.1"/>
    <property type="molecule type" value="Genomic_DNA"/>
</dbReference>
<accession>A0AAD4CRZ6</accession>
<gene>
    <name evidence="2" type="ORF">FE257_004223</name>
</gene>
<dbReference type="Proteomes" id="UP001194746">
    <property type="component" value="Unassembled WGS sequence"/>
</dbReference>
<feature type="compositionally biased region" description="Basic residues" evidence="1">
    <location>
        <begin position="43"/>
        <end position="56"/>
    </location>
</feature>
<name>A0AAD4CRZ6_ASPNN</name>
<organism evidence="2 3">
    <name type="scientific">Aspergillus nanangensis</name>
    <dbReference type="NCBI Taxonomy" id="2582783"/>
    <lineage>
        <taxon>Eukaryota</taxon>
        <taxon>Fungi</taxon>
        <taxon>Dikarya</taxon>
        <taxon>Ascomycota</taxon>
        <taxon>Pezizomycotina</taxon>
        <taxon>Eurotiomycetes</taxon>
        <taxon>Eurotiomycetidae</taxon>
        <taxon>Eurotiales</taxon>
        <taxon>Aspergillaceae</taxon>
        <taxon>Aspergillus</taxon>
        <taxon>Aspergillus subgen. Circumdati</taxon>
    </lineage>
</organism>
<feature type="compositionally biased region" description="Polar residues" evidence="1">
    <location>
        <begin position="214"/>
        <end position="223"/>
    </location>
</feature>
<dbReference type="AlphaFoldDB" id="A0AAD4CRZ6"/>
<protein>
    <submittedName>
        <fullName evidence="2">Uncharacterized protein</fullName>
    </submittedName>
</protein>
<reference evidence="2" key="2">
    <citation type="submission" date="2020-02" db="EMBL/GenBank/DDBJ databases">
        <authorList>
            <person name="Gilchrist C.L.M."/>
            <person name="Chooi Y.-H."/>
        </authorList>
    </citation>
    <scope>NUCLEOTIDE SEQUENCE</scope>
    <source>
        <strain evidence="2">MST-FP2251</strain>
    </source>
</reference>
<comment type="caution">
    <text evidence="2">The sequence shown here is derived from an EMBL/GenBank/DDBJ whole genome shotgun (WGS) entry which is preliminary data.</text>
</comment>
<reference evidence="2" key="1">
    <citation type="journal article" date="2019" name="Beilstein J. Org. Chem.">
        <title>Nanangenines: drimane sesquiterpenoids as the dominant metabolite cohort of a novel Australian fungus, Aspergillus nanangensis.</title>
        <authorList>
            <person name="Lacey H.J."/>
            <person name="Gilchrist C.L.M."/>
            <person name="Crombie A."/>
            <person name="Kalaitzis J.A."/>
            <person name="Vuong D."/>
            <person name="Rutledge P.J."/>
            <person name="Turner P."/>
            <person name="Pitt J.I."/>
            <person name="Lacey E."/>
            <person name="Chooi Y.H."/>
            <person name="Piggott A.M."/>
        </authorList>
    </citation>
    <scope>NUCLEOTIDE SEQUENCE</scope>
    <source>
        <strain evidence="2">MST-FP2251</strain>
    </source>
</reference>
<evidence type="ECO:0000256" key="1">
    <source>
        <dbReference type="SAM" id="MobiDB-lite"/>
    </source>
</evidence>
<feature type="region of interest" description="Disordered" evidence="1">
    <location>
        <begin position="1"/>
        <end position="79"/>
    </location>
</feature>
<feature type="compositionally biased region" description="Polar residues" evidence="1">
    <location>
        <begin position="129"/>
        <end position="143"/>
    </location>
</feature>
<sequence length="237" mass="26402">MDKSSPTSQSVNQSVAKTTDTSFNLRRKICPPSHPANPTTTHTTHKTRTHITKRKTQSLETPRRKTETPQQPRSACQVHAKCRRRLDPKLTHEVHRAKYMGEAVQSLGTGGVPLRMILFVHLVLAMSSSPTSQLPPISASPTGRISPPNEAGQARPRNLQDQTTRVLAHRRRANPRNARPVPVQPKSLPQLQDECPERQSSRSRGIYPDIWSWSWGNGSTGPSQPRRGSGLFLRDLG</sequence>
<feature type="region of interest" description="Disordered" evidence="1">
    <location>
        <begin position="129"/>
        <end position="237"/>
    </location>
</feature>
<feature type="compositionally biased region" description="Polar residues" evidence="1">
    <location>
        <begin position="1"/>
        <end position="24"/>
    </location>
</feature>
<proteinExistence type="predicted"/>
<evidence type="ECO:0000313" key="2">
    <source>
        <dbReference type="EMBL" id="KAF9891367.1"/>
    </source>
</evidence>